<dbReference type="EMBL" id="JAPQKH010000011">
    <property type="protein sequence ID" value="KAJ5081137.1"/>
    <property type="molecule type" value="Genomic_DNA"/>
</dbReference>
<sequence length="131" mass="14335">MLRNEELPALDVGRDFRRWVQGPQIFPCSCICNTSDTTVDTLSHVALSSDVMVRTILITGCSDGGMEAALAKDFHRRADRVFATAQNISKMEPLGAIDIEVLSSMSYPKIQSKLPVPNACHSTFCSCNALE</sequence>
<accession>A0A9W9JTW9</accession>
<reference evidence="1" key="1">
    <citation type="submission" date="2022-11" db="EMBL/GenBank/DDBJ databases">
        <authorList>
            <person name="Petersen C."/>
        </authorList>
    </citation>
    <scope>NUCLEOTIDE SEQUENCE</scope>
    <source>
        <strain evidence="1">IBT 30069</strain>
    </source>
</reference>
<protein>
    <submittedName>
        <fullName evidence="1">Uncharacterized protein</fullName>
    </submittedName>
</protein>
<dbReference type="Proteomes" id="UP001149165">
    <property type="component" value="Unassembled WGS sequence"/>
</dbReference>
<name>A0A9W9JTW9_9EURO</name>
<evidence type="ECO:0000313" key="1">
    <source>
        <dbReference type="EMBL" id="KAJ5081137.1"/>
    </source>
</evidence>
<dbReference type="OrthoDB" id="2102561at2759"/>
<keyword evidence="2" id="KW-1185">Reference proteome</keyword>
<gene>
    <name evidence="1" type="ORF">N7456_013375</name>
</gene>
<organism evidence="1 2">
    <name type="scientific">Penicillium angulare</name>
    <dbReference type="NCBI Taxonomy" id="116970"/>
    <lineage>
        <taxon>Eukaryota</taxon>
        <taxon>Fungi</taxon>
        <taxon>Dikarya</taxon>
        <taxon>Ascomycota</taxon>
        <taxon>Pezizomycotina</taxon>
        <taxon>Eurotiomycetes</taxon>
        <taxon>Eurotiomycetidae</taxon>
        <taxon>Eurotiales</taxon>
        <taxon>Aspergillaceae</taxon>
        <taxon>Penicillium</taxon>
    </lineage>
</organism>
<proteinExistence type="predicted"/>
<evidence type="ECO:0000313" key="2">
    <source>
        <dbReference type="Proteomes" id="UP001149165"/>
    </source>
</evidence>
<dbReference type="AlphaFoldDB" id="A0A9W9JTW9"/>
<comment type="caution">
    <text evidence="1">The sequence shown here is derived from an EMBL/GenBank/DDBJ whole genome shotgun (WGS) entry which is preliminary data.</text>
</comment>
<reference evidence="1" key="2">
    <citation type="journal article" date="2023" name="IMA Fungus">
        <title>Comparative genomic study of the Penicillium genus elucidates a diverse pangenome and 15 lateral gene transfer events.</title>
        <authorList>
            <person name="Petersen C."/>
            <person name="Sorensen T."/>
            <person name="Nielsen M.R."/>
            <person name="Sondergaard T.E."/>
            <person name="Sorensen J.L."/>
            <person name="Fitzpatrick D.A."/>
            <person name="Frisvad J.C."/>
            <person name="Nielsen K.L."/>
        </authorList>
    </citation>
    <scope>NUCLEOTIDE SEQUENCE</scope>
    <source>
        <strain evidence="1">IBT 30069</strain>
    </source>
</reference>